<evidence type="ECO:0000313" key="3">
    <source>
        <dbReference type="Proteomes" id="UP000027195"/>
    </source>
</evidence>
<dbReference type="PANTHER" id="PTHR17630">
    <property type="entry name" value="DIENELACTONE HYDROLASE"/>
    <property type="match status" value="1"/>
</dbReference>
<name>A0A067M5H6_BOTB1</name>
<dbReference type="HOGENOM" id="CLU_054590_2_2_1"/>
<evidence type="ECO:0000259" key="1">
    <source>
        <dbReference type="Pfam" id="PF01738"/>
    </source>
</evidence>
<dbReference type="Proteomes" id="UP000027195">
    <property type="component" value="Unassembled WGS sequence"/>
</dbReference>
<dbReference type="Gene3D" id="3.40.50.1820">
    <property type="entry name" value="alpha/beta hydrolase"/>
    <property type="match status" value="1"/>
</dbReference>
<dbReference type="Pfam" id="PF01738">
    <property type="entry name" value="DLH"/>
    <property type="match status" value="1"/>
</dbReference>
<evidence type="ECO:0000313" key="2">
    <source>
        <dbReference type="EMBL" id="KDQ11033.1"/>
    </source>
</evidence>
<dbReference type="PANTHER" id="PTHR17630:SF44">
    <property type="entry name" value="PROTEIN AIM2"/>
    <property type="match status" value="1"/>
</dbReference>
<dbReference type="EMBL" id="KL198062">
    <property type="protein sequence ID" value="KDQ11033.1"/>
    <property type="molecule type" value="Genomic_DNA"/>
</dbReference>
<protein>
    <recommendedName>
        <fullName evidence="1">Dienelactone hydrolase domain-containing protein</fullName>
    </recommendedName>
</protein>
<dbReference type="GO" id="GO:0016787">
    <property type="term" value="F:hydrolase activity"/>
    <property type="evidence" value="ECO:0007669"/>
    <property type="project" value="InterPro"/>
</dbReference>
<keyword evidence="3" id="KW-1185">Reference proteome</keyword>
<organism evidence="2 3">
    <name type="scientific">Botryobasidium botryosum (strain FD-172 SS1)</name>
    <dbReference type="NCBI Taxonomy" id="930990"/>
    <lineage>
        <taxon>Eukaryota</taxon>
        <taxon>Fungi</taxon>
        <taxon>Dikarya</taxon>
        <taxon>Basidiomycota</taxon>
        <taxon>Agaricomycotina</taxon>
        <taxon>Agaricomycetes</taxon>
        <taxon>Cantharellales</taxon>
        <taxon>Botryobasidiaceae</taxon>
        <taxon>Botryobasidium</taxon>
    </lineage>
</organism>
<dbReference type="InParanoid" id="A0A067M5H6"/>
<feature type="domain" description="Dienelactone hydrolase" evidence="1">
    <location>
        <begin position="31"/>
        <end position="265"/>
    </location>
</feature>
<sequence>MSQPGLSSCCASGYLHEGTPTGAVEKIANLNVYVSKPSSGSKAKSVLFISDIFGWDYPNARLLADEYAKAGFYVYVPDILDNDPVDSKYLSTICPKPEEQENPALNEGKPTINLGAWAANHGDDVTRPRVDAIVSALRADPEIKKLGAVGFCYGARYAILIGSGNNSAIDAIVANHPSMLAIPGDYANVSKPILINNGDKDNFLSLSEVDKVKAELEKNKNLVSKIVIYPGASHGFTVRGDITNEHEKATRDAAATETIAWFNQHLA</sequence>
<reference evidence="3" key="1">
    <citation type="journal article" date="2014" name="Proc. Natl. Acad. Sci. U.S.A.">
        <title>Extensive sampling of basidiomycete genomes demonstrates inadequacy of the white-rot/brown-rot paradigm for wood decay fungi.</title>
        <authorList>
            <person name="Riley R."/>
            <person name="Salamov A.A."/>
            <person name="Brown D.W."/>
            <person name="Nagy L.G."/>
            <person name="Floudas D."/>
            <person name="Held B.W."/>
            <person name="Levasseur A."/>
            <person name="Lombard V."/>
            <person name="Morin E."/>
            <person name="Otillar R."/>
            <person name="Lindquist E.A."/>
            <person name="Sun H."/>
            <person name="LaButti K.M."/>
            <person name="Schmutz J."/>
            <person name="Jabbour D."/>
            <person name="Luo H."/>
            <person name="Baker S.E."/>
            <person name="Pisabarro A.G."/>
            <person name="Walton J.D."/>
            <person name="Blanchette R.A."/>
            <person name="Henrissat B."/>
            <person name="Martin F."/>
            <person name="Cullen D."/>
            <person name="Hibbett D.S."/>
            <person name="Grigoriev I.V."/>
        </authorList>
    </citation>
    <scope>NUCLEOTIDE SEQUENCE [LARGE SCALE GENOMIC DNA]</scope>
    <source>
        <strain evidence="3">FD-172 SS1</strain>
    </source>
</reference>
<dbReference type="SUPFAM" id="SSF53474">
    <property type="entry name" value="alpha/beta-Hydrolases"/>
    <property type="match status" value="1"/>
</dbReference>
<gene>
    <name evidence="2" type="ORF">BOTBODRAFT_136319</name>
</gene>
<dbReference type="STRING" id="930990.A0A067M5H6"/>
<dbReference type="InterPro" id="IPR029058">
    <property type="entry name" value="AB_hydrolase_fold"/>
</dbReference>
<dbReference type="InterPro" id="IPR002925">
    <property type="entry name" value="Dienelactn_hydro"/>
</dbReference>
<proteinExistence type="predicted"/>
<accession>A0A067M5H6</accession>
<dbReference type="AlphaFoldDB" id="A0A067M5H6"/>
<dbReference type="OrthoDB" id="17560at2759"/>